<gene>
    <name evidence="9" type="primary">yndE_3</name>
    <name evidence="9" type="ORF">PghCCS26_16990</name>
</gene>
<feature type="transmembrane region" description="Helical" evidence="8">
    <location>
        <begin position="12"/>
        <end position="35"/>
    </location>
</feature>
<dbReference type="InterPro" id="IPR004761">
    <property type="entry name" value="Spore_GerAB"/>
</dbReference>
<organism evidence="9 10">
    <name type="scientific">Paenibacillus glycanilyticus</name>
    <dbReference type="NCBI Taxonomy" id="126569"/>
    <lineage>
        <taxon>Bacteria</taxon>
        <taxon>Bacillati</taxon>
        <taxon>Bacillota</taxon>
        <taxon>Bacilli</taxon>
        <taxon>Bacillales</taxon>
        <taxon>Paenibacillaceae</taxon>
        <taxon>Paenibacillus</taxon>
    </lineage>
</organism>
<feature type="transmembrane region" description="Helical" evidence="8">
    <location>
        <begin position="271"/>
        <end position="293"/>
    </location>
</feature>
<keyword evidence="3" id="KW-0813">Transport</keyword>
<reference evidence="9 10" key="1">
    <citation type="submission" date="2023-05" db="EMBL/GenBank/DDBJ databases">
        <title>Draft genome of Paenibacillus sp. CCS26.</title>
        <authorList>
            <person name="Akita H."/>
            <person name="Shinto Y."/>
            <person name="Kimura Z."/>
        </authorList>
    </citation>
    <scope>NUCLEOTIDE SEQUENCE [LARGE SCALE GENOMIC DNA]</scope>
    <source>
        <strain evidence="9 10">CCS26</strain>
    </source>
</reference>
<comment type="similarity">
    <text evidence="2">Belongs to the amino acid-polyamine-organocation (APC) superfamily. Spore germination protein (SGP) (TC 2.A.3.9) family.</text>
</comment>
<dbReference type="RefSeq" id="WP_317979537.1">
    <property type="nucleotide sequence ID" value="NZ_BTCL01000004.1"/>
</dbReference>
<evidence type="ECO:0000313" key="10">
    <source>
        <dbReference type="Proteomes" id="UP001285921"/>
    </source>
</evidence>
<keyword evidence="6 8" id="KW-1133">Transmembrane helix</keyword>
<dbReference type="Pfam" id="PF03845">
    <property type="entry name" value="Spore_permease"/>
    <property type="match status" value="1"/>
</dbReference>
<dbReference type="Proteomes" id="UP001285921">
    <property type="component" value="Unassembled WGS sequence"/>
</dbReference>
<evidence type="ECO:0000256" key="4">
    <source>
        <dbReference type="ARBA" id="ARBA00022544"/>
    </source>
</evidence>
<dbReference type="NCBIfam" id="TIGR00912">
    <property type="entry name" value="2A0309"/>
    <property type="match status" value="1"/>
</dbReference>
<evidence type="ECO:0000256" key="7">
    <source>
        <dbReference type="ARBA" id="ARBA00023136"/>
    </source>
</evidence>
<dbReference type="PANTHER" id="PTHR34975:SF2">
    <property type="entry name" value="SPORE GERMINATION PROTEIN A2"/>
    <property type="match status" value="1"/>
</dbReference>
<feature type="transmembrane region" description="Helical" evidence="8">
    <location>
        <begin position="81"/>
        <end position="101"/>
    </location>
</feature>
<keyword evidence="4" id="KW-0309">Germination</keyword>
<proteinExistence type="inferred from homology"/>
<name>A0ABQ6NHK7_9BACL</name>
<accession>A0ABQ6NHK7</accession>
<evidence type="ECO:0000256" key="5">
    <source>
        <dbReference type="ARBA" id="ARBA00022692"/>
    </source>
</evidence>
<feature type="transmembrane region" description="Helical" evidence="8">
    <location>
        <begin position="336"/>
        <end position="354"/>
    </location>
</feature>
<evidence type="ECO:0000256" key="2">
    <source>
        <dbReference type="ARBA" id="ARBA00007998"/>
    </source>
</evidence>
<sequence>MESAEKVSGTQLCLLMFSFIAPTVILVIPGLMSSLAKQDSWLTILPTLLIGALNIGIMLTLSKRYPGMTIIQYSAHIIGKWPAKLLSCYLIYVWFNFDFIILNQHIQFINTVFLMKTPSVVISLTLAIFCCIAVYMGIEAIARCNEYLALLNIVLLIPLLFLMLAESDPERLRPVMGNGIVPVFQASVFPIAYITQFFTLGWLLPYLNQPKNAAKASFLSLGIISGLLCITLLPLIMVFGPLTDKLTFPVLSVIQYIGIKGSFERLEALAVAIWVMSCFIKIAVTIFVISLSISQTFNTKNYRDIVIPVTILSVLGSVTVFKNYSTELSSYLNFTYPSYAMFTHFVLPLMLLAVDTFRRGFRKAAH</sequence>
<comment type="caution">
    <text evidence="9">The sequence shown here is derived from an EMBL/GenBank/DDBJ whole genome shotgun (WGS) entry which is preliminary data.</text>
</comment>
<dbReference type="PANTHER" id="PTHR34975">
    <property type="entry name" value="SPORE GERMINATION PROTEIN A2"/>
    <property type="match status" value="1"/>
</dbReference>
<protein>
    <submittedName>
        <fullName evidence="9">Spore germination protein YndE</fullName>
    </submittedName>
</protein>
<feature type="transmembrane region" description="Helical" evidence="8">
    <location>
        <begin position="216"/>
        <end position="239"/>
    </location>
</feature>
<evidence type="ECO:0000256" key="3">
    <source>
        <dbReference type="ARBA" id="ARBA00022448"/>
    </source>
</evidence>
<dbReference type="Gene3D" id="1.20.1740.10">
    <property type="entry name" value="Amino acid/polyamine transporter I"/>
    <property type="match status" value="1"/>
</dbReference>
<dbReference type="EMBL" id="BTCL01000004">
    <property type="protein sequence ID" value="GMK44571.1"/>
    <property type="molecule type" value="Genomic_DNA"/>
</dbReference>
<evidence type="ECO:0000256" key="6">
    <source>
        <dbReference type="ARBA" id="ARBA00022989"/>
    </source>
</evidence>
<feature type="transmembrane region" description="Helical" evidence="8">
    <location>
        <begin position="113"/>
        <end position="135"/>
    </location>
</feature>
<comment type="subcellular location">
    <subcellularLocation>
        <location evidence="1">Membrane</location>
        <topology evidence="1">Multi-pass membrane protein</topology>
    </subcellularLocation>
</comment>
<keyword evidence="5 8" id="KW-0812">Transmembrane</keyword>
<keyword evidence="7 8" id="KW-0472">Membrane</keyword>
<keyword evidence="10" id="KW-1185">Reference proteome</keyword>
<evidence type="ECO:0000256" key="1">
    <source>
        <dbReference type="ARBA" id="ARBA00004141"/>
    </source>
</evidence>
<feature type="transmembrane region" description="Helical" evidence="8">
    <location>
        <begin position="184"/>
        <end position="204"/>
    </location>
</feature>
<feature type="transmembrane region" description="Helical" evidence="8">
    <location>
        <begin position="41"/>
        <end position="61"/>
    </location>
</feature>
<feature type="transmembrane region" description="Helical" evidence="8">
    <location>
        <begin position="147"/>
        <end position="164"/>
    </location>
</feature>
<feature type="transmembrane region" description="Helical" evidence="8">
    <location>
        <begin position="305"/>
        <end position="324"/>
    </location>
</feature>
<evidence type="ECO:0000256" key="8">
    <source>
        <dbReference type="SAM" id="Phobius"/>
    </source>
</evidence>
<evidence type="ECO:0000313" key="9">
    <source>
        <dbReference type="EMBL" id="GMK44571.1"/>
    </source>
</evidence>